<dbReference type="GO" id="GO:0006228">
    <property type="term" value="P:UTP biosynthetic process"/>
    <property type="evidence" value="ECO:0007669"/>
    <property type="project" value="TreeGrafter"/>
</dbReference>
<evidence type="ECO:0000256" key="3">
    <source>
        <dbReference type="ARBA" id="ARBA00022840"/>
    </source>
</evidence>
<dbReference type="Gene3D" id="3.30.470.20">
    <property type="entry name" value="ATP-grasp fold, B domain"/>
    <property type="match status" value="1"/>
</dbReference>
<evidence type="ECO:0000256" key="1">
    <source>
        <dbReference type="ARBA" id="ARBA00022598"/>
    </source>
</evidence>
<keyword evidence="1" id="KW-0436">Ligase</keyword>
<feature type="region of interest" description="Disordered" evidence="4">
    <location>
        <begin position="183"/>
        <end position="212"/>
    </location>
</feature>
<dbReference type="GO" id="GO:0004088">
    <property type="term" value="F:carbamoyl-phosphate synthase (glutamine-hydrolyzing) activity"/>
    <property type="evidence" value="ECO:0007669"/>
    <property type="project" value="TreeGrafter"/>
</dbReference>
<dbReference type="GO" id="GO:0004070">
    <property type="term" value="F:aspartate carbamoyltransferase activity"/>
    <property type="evidence" value="ECO:0007669"/>
    <property type="project" value="TreeGrafter"/>
</dbReference>
<evidence type="ECO:0000313" key="6">
    <source>
        <dbReference type="Proteomes" id="UP001215280"/>
    </source>
</evidence>
<feature type="compositionally biased region" description="Basic and acidic residues" evidence="4">
    <location>
        <begin position="203"/>
        <end position="212"/>
    </location>
</feature>
<protein>
    <submittedName>
        <fullName evidence="5">Uncharacterized protein</fullName>
    </submittedName>
</protein>
<keyword evidence="3" id="KW-0067">ATP-binding</keyword>
<keyword evidence="6" id="KW-1185">Reference proteome</keyword>
<dbReference type="AlphaFoldDB" id="A0AAD7NA07"/>
<dbReference type="Proteomes" id="UP001215280">
    <property type="component" value="Unassembled WGS sequence"/>
</dbReference>
<dbReference type="GO" id="GO:0005829">
    <property type="term" value="C:cytosol"/>
    <property type="evidence" value="ECO:0007669"/>
    <property type="project" value="TreeGrafter"/>
</dbReference>
<reference evidence="5" key="1">
    <citation type="submission" date="2023-03" db="EMBL/GenBank/DDBJ databases">
        <title>Massive genome expansion in bonnet fungi (Mycena s.s.) driven by repeated elements and novel gene families across ecological guilds.</title>
        <authorList>
            <consortium name="Lawrence Berkeley National Laboratory"/>
            <person name="Harder C.B."/>
            <person name="Miyauchi S."/>
            <person name="Viragh M."/>
            <person name="Kuo A."/>
            <person name="Thoen E."/>
            <person name="Andreopoulos B."/>
            <person name="Lu D."/>
            <person name="Skrede I."/>
            <person name="Drula E."/>
            <person name="Henrissat B."/>
            <person name="Morin E."/>
            <person name="Kohler A."/>
            <person name="Barry K."/>
            <person name="LaButti K."/>
            <person name="Morin E."/>
            <person name="Salamov A."/>
            <person name="Lipzen A."/>
            <person name="Mereny Z."/>
            <person name="Hegedus B."/>
            <person name="Baldrian P."/>
            <person name="Stursova M."/>
            <person name="Weitz H."/>
            <person name="Taylor A."/>
            <person name="Grigoriev I.V."/>
            <person name="Nagy L.G."/>
            <person name="Martin F."/>
            <person name="Kauserud H."/>
        </authorList>
    </citation>
    <scope>NUCLEOTIDE SEQUENCE</scope>
    <source>
        <strain evidence="5">CBHHK188m</strain>
    </source>
</reference>
<proteinExistence type="predicted"/>
<dbReference type="PANTHER" id="PTHR11405:SF5">
    <property type="entry name" value="CAD PROTEIN"/>
    <property type="match status" value="1"/>
</dbReference>
<gene>
    <name evidence="5" type="ORF">DFH07DRAFT_1033844</name>
</gene>
<dbReference type="GO" id="GO:0006541">
    <property type="term" value="P:glutamine metabolic process"/>
    <property type="evidence" value="ECO:0007669"/>
    <property type="project" value="TreeGrafter"/>
</dbReference>
<evidence type="ECO:0000256" key="2">
    <source>
        <dbReference type="ARBA" id="ARBA00022741"/>
    </source>
</evidence>
<comment type="caution">
    <text evidence="5">The sequence shown here is derived from an EMBL/GenBank/DDBJ whole genome shotgun (WGS) entry which is preliminary data.</text>
</comment>
<accession>A0AAD7NA07</accession>
<dbReference type="PANTHER" id="PTHR11405">
    <property type="entry name" value="CARBAMOYLTRANSFERASE FAMILY MEMBER"/>
    <property type="match status" value="1"/>
</dbReference>
<dbReference type="GO" id="GO:0006207">
    <property type="term" value="P:'de novo' pyrimidine nucleobase biosynthetic process"/>
    <property type="evidence" value="ECO:0007669"/>
    <property type="project" value="TreeGrafter"/>
</dbReference>
<feature type="compositionally biased region" description="Low complexity" evidence="4">
    <location>
        <begin position="189"/>
        <end position="200"/>
    </location>
</feature>
<dbReference type="GO" id="GO:0019240">
    <property type="term" value="P:citrulline biosynthetic process"/>
    <property type="evidence" value="ECO:0007669"/>
    <property type="project" value="TreeGrafter"/>
</dbReference>
<evidence type="ECO:0000313" key="5">
    <source>
        <dbReference type="EMBL" id="KAJ7750938.1"/>
    </source>
</evidence>
<name>A0AAD7NA07_9AGAR</name>
<evidence type="ECO:0000256" key="4">
    <source>
        <dbReference type="SAM" id="MobiDB-lite"/>
    </source>
</evidence>
<sequence length="309" mass="33904">MLHHRSQCSTLLLLCSRFETTCYQFAFIAAKLGLGIPLNEIKNSVTQVASACFQPSLDCCVVKFSVKVQPSFQKAIHAIDDHFAAFAQNDFGNDFDKELAIIVNYNPETMSTDYDEAGREHQLREDSRHLRHTALARCGPLASEPTLAGHVPSSQDDISFRKSLRTPVPGALVASPRAIAAPPTPLLHPLPTRASGTSRTRSGRRDVCGSHDVHLRGSTTTFMGHEIWINVRPPPTRPMSPPERRNFWSLRPIYTRRKRNPHAHSPATRRCYGPSSSAACCAAAALVVVWTMTELIHAGRASAAPAPPA</sequence>
<dbReference type="GO" id="GO:0005524">
    <property type="term" value="F:ATP binding"/>
    <property type="evidence" value="ECO:0007669"/>
    <property type="project" value="UniProtKB-KW"/>
</dbReference>
<dbReference type="GO" id="GO:0004151">
    <property type="term" value="F:dihydroorotase activity"/>
    <property type="evidence" value="ECO:0007669"/>
    <property type="project" value="TreeGrafter"/>
</dbReference>
<dbReference type="EMBL" id="JARJLG010000080">
    <property type="protein sequence ID" value="KAJ7750938.1"/>
    <property type="molecule type" value="Genomic_DNA"/>
</dbReference>
<organism evidence="5 6">
    <name type="scientific">Mycena maculata</name>
    <dbReference type="NCBI Taxonomy" id="230809"/>
    <lineage>
        <taxon>Eukaryota</taxon>
        <taxon>Fungi</taxon>
        <taxon>Dikarya</taxon>
        <taxon>Basidiomycota</taxon>
        <taxon>Agaricomycotina</taxon>
        <taxon>Agaricomycetes</taxon>
        <taxon>Agaricomycetidae</taxon>
        <taxon>Agaricales</taxon>
        <taxon>Marasmiineae</taxon>
        <taxon>Mycenaceae</taxon>
        <taxon>Mycena</taxon>
    </lineage>
</organism>
<keyword evidence="2" id="KW-0547">Nucleotide-binding</keyword>